<name>A0A8S7CUJ6_ECOLX</name>
<evidence type="ECO:0000256" key="1">
    <source>
        <dbReference type="ARBA" id="ARBA00022741"/>
    </source>
</evidence>
<keyword evidence="1" id="KW-0547">Nucleotide-binding</keyword>
<dbReference type="EMBL" id="AASDFP010000085">
    <property type="protein sequence ID" value="EFB2195149.1"/>
    <property type="molecule type" value="Genomic_DNA"/>
</dbReference>
<feature type="domain" description="SF3 helicase" evidence="4">
    <location>
        <begin position="288"/>
        <end position="443"/>
    </location>
</feature>
<dbReference type="SUPFAM" id="SSF52540">
    <property type="entry name" value="P-loop containing nucleoside triphosphate hydrolases"/>
    <property type="match status" value="1"/>
</dbReference>
<evidence type="ECO:0000256" key="3">
    <source>
        <dbReference type="ARBA" id="ARBA00022840"/>
    </source>
</evidence>
<protein>
    <submittedName>
        <fullName evidence="5">DNA primase</fullName>
    </submittedName>
</protein>
<dbReference type="InterPro" id="IPR027417">
    <property type="entry name" value="P-loop_NTPase"/>
</dbReference>
<proteinExistence type="predicted"/>
<dbReference type="Gene3D" id="3.40.50.300">
    <property type="entry name" value="P-loop containing nucleotide triphosphate hydrolases"/>
    <property type="match status" value="1"/>
</dbReference>
<dbReference type="Proteomes" id="UP000519859">
    <property type="component" value="Unassembled WGS sequence"/>
</dbReference>
<dbReference type="InterPro" id="IPR045455">
    <property type="entry name" value="NrS-1_pol-like_helicase"/>
</dbReference>
<evidence type="ECO:0000256" key="2">
    <source>
        <dbReference type="ARBA" id="ARBA00022801"/>
    </source>
</evidence>
<dbReference type="InterPro" id="IPR036388">
    <property type="entry name" value="WH-like_DNA-bd_sf"/>
</dbReference>
<comment type="caution">
    <text evidence="5">The sequence shown here is derived from an EMBL/GenBank/DDBJ whole genome shotgun (WGS) entry which is preliminary data.</text>
</comment>
<dbReference type="PANTHER" id="PTHR35372">
    <property type="entry name" value="ATP BINDING PROTEIN-RELATED"/>
    <property type="match status" value="1"/>
</dbReference>
<sequence length="584" mass="64761">MKLAPNVKQQSRGIKHKGTEVIIFAGSDAWAHAKQWQEHDARMAGDNEPPVWLGEQQLSELDNLQIVPEGRKSARIYRAGYLAPVMIKAIGQKLAAAGVQDANFYPEGMHGQEVQNWREYLARERQNLSDGLVIELPVKQKAQLSQMADSERAQLLADRFDGVCVHPESEIVHVWRGGVWCPVSTMELSREMVAIYSEHRATFSKRVINNAVEALKVIAEPMGEPSGDLLPFANGALDLKTGEFSPHTPEDWITTHNGIEYTPPAPGENIRDNAPNFHKWLEHAAGKDPRKMMRICAALYMIMANRYDWQMFIEATGDGGSGKSTFTHIASLLAGKQNTVSAEMTSLDDAGGRAQVVGSRLIVLADQPKYTGEGTGIKKITGGDPVEINPKYEKRFTAVIRAVVLATNNNPMIFTERAGGVARRRVIFRFDNIVREDEKDKELPEKIAAEIPVIIRRLLANFADPEKARALLLEQRDGDEALAIKQQTDPVVELCAALEFLEEARGLMMGGGGDTVKYTTRNSLYRVYMAFMAYTGKGKCLSVNEFGKAMRSAAKVYGYEYITRKVKGVTQTNATTTDDCDAFL</sequence>
<dbReference type="PANTHER" id="PTHR35372:SF2">
    <property type="entry name" value="SF3 HELICASE DOMAIN-CONTAINING PROTEIN"/>
    <property type="match status" value="1"/>
</dbReference>
<dbReference type="Pfam" id="PF08706">
    <property type="entry name" value="D5_N"/>
    <property type="match status" value="1"/>
</dbReference>
<dbReference type="SUPFAM" id="SSF46785">
    <property type="entry name" value="Winged helix' DNA-binding domain"/>
    <property type="match status" value="1"/>
</dbReference>
<organism evidence="5 6">
    <name type="scientific">Escherichia coli</name>
    <dbReference type="NCBI Taxonomy" id="562"/>
    <lineage>
        <taxon>Bacteria</taxon>
        <taxon>Pseudomonadati</taxon>
        <taxon>Pseudomonadota</taxon>
        <taxon>Gammaproteobacteria</taxon>
        <taxon>Enterobacterales</taxon>
        <taxon>Enterobacteriaceae</taxon>
        <taxon>Escherichia</taxon>
    </lineage>
</organism>
<dbReference type="AlphaFoldDB" id="A0A8S7CUJ6"/>
<dbReference type="GO" id="GO:0005524">
    <property type="term" value="F:ATP binding"/>
    <property type="evidence" value="ECO:0007669"/>
    <property type="project" value="UniProtKB-KW"/>
</dbReference>
<dbReference type="InterPro" id="IPR014818">
    <property type="entry name" value="Phage/plasmid_primase_P4_C"/>
</dbReference>
<dbReference type="PROSITE" id="PS51206">
    <property type="entry name" value="SF3_HELICASE_1"/>
    <property type="match status" value="1"/>
</dbReference>
<keyword evidence="3" id="KW-0067">ATP-binding</keyword>
<gene>
    <name evidence="5" type="ORF">FIJ20_23710</name>
</gene>
<dbReference type="GO" id="GO:0016787">
    <property type="term" value="F:hydrolase activity"/>
    <property type="evidence" value="ECO:0007669"/>
    <property type="project" value="UniProtKB-KW"/>
</dbReference>
<reference evidence="5 6" key="1">
    <citation type="submission" date="2019-06" db="EMBL/GenBank/DDBJ databases">
        <authorList>
            <consortium name="NARMS: The National Antimicrobial Resistance Monitoring System"/>
        </authorList>
    </citation>
    <scope>NUCLEOTIDE SEQUENCE [LARGE SCALE GENOMIC DNA]</scope>
    <source>
        <strain evidence="5 6">FSIS11921886</strain>
    </source>
</reference>
<dbReference type="Gene3D" id="1.10.10.10">
    <property type="entry name" value="Winged helix-like DNA-binding domain superfamily/Winged helix DNA-binding domain"/>
    <property type="match status" value="1"/>
</dbReference>
<evidence type="ECO:0000259" key="4">
    <source>
        <dbReference type="PROSITE" id="PS51206"/>
    </source>
</evidence>
<dbReference type="InterPro" id="IPR014015">
    <property type="entry name" value="Helicase_SF3_DNA-vir"/>
</dbReference>
<accession>A0A8S7CUJ6</accession>
<dbReference type="InterPro" id="IPR051620">
    <property type="entry name" value="ORF904-like_C"/>
</dbReference>
<evidence type="ECO:0000313" key="5">
    <source>
        <dbReference type="EMBL" id="EFB2195149.1"/>
    </source>
</evidence>
<dbReference type="InterPro" id="IPR036390">
    <property type="entry name" value="WH_DNA-bd_sf"/>
</dbReference>
<dbReference type="SMART" id="SM00885">
    <property type="entry name" value="D5_N"/>
    <property type="match status" value="1"/>
</dbReference>
<keyword evidence="2" id="KW-0378">Hydrolase</keyword>
<dbReference type="Pfam" id="PF19263">
    <property type="entry name" value="DUF5906"/>
    <property type="match status" value="1"/>
</dbReference>
<evidence type="ECO:0000313" key="6">
    <source>
        <dbReference type="Proteomes" id="UP000519859"/>
    </source>
</evidence>